<feature type="region of interest" description="Disordered" evidence="12">
    <location>
        <begin position="279"/>
        <end position="395"/>
    </location>
</feature>
<dbReference type="InterPro" id="IPR011545">
    <property type="entry name" value="DEAD/DEAH_box_helicase_dom"/>
</dbReference>
<organism evidence="16 17">
    <name type="scientific">Schistosoma haematobium</name>
    <name type="common">Blood fluke</name>
    <dbReference type="NCBI Taxonomy" id="6185"/>
    <lineage>
        <taxon>Eukaryota</taxon>
        <taxon>Metazoa</taxon>
        <taxon>Spiralia</taxon>
        <taxon>Lophotrochozoa</taxon>
        <taxon>Platyhelminthes</taxon>
        <taxon>Trematoda</taxon>
        <taxon>Digenea</taxon>
        <taxon>Strigeidida</taxon>
        <taxon>Schistosomatoidea</taxon>
        <taxon>Schistosomatidae</taxon>
        <taxon>Schistosoma</taxon>
    </lineage>
</organism>
<keyword evidence="9" id="KW-0539">Nucleus</keyword>
<dbReference type="InterPro" id="IPR001650">
    <property type="entry name" value="Helicase_C-like"/>
</dbReference>
<dbReference type="FunFam" id="2.40.50.140:FF:000061">
    <property type="entry name" value="ATP-dependent RNA helicase DHX8"/>
    <property type="match status" value="1"/>
</dbReference>
<dbReference type="SUPFAM" id="SSF52540">
    <property type="entry name" value="P-loop containing nucleoside triphosphate hydrolases"/>
    <property type="match status" value="1"/>
</dbReference>
<dbReference type="InterPro" id="IPR012340">
    <property type="entry name" value="NA-bd_OB-fold"/>
</dbReference>
<evidence type="ECO:0000256" key="1">
    <source>
        <dbReference type="ARBA" id="ARBA00004123"/>
    </source>
</evidence>
<dbReference type="GeneID" id="24589708"/>
<dbReference type="Gene3D" id="1.20.120.1080">
    <property type="match status" value="1"/>
</dbReference>
<dbReference type="GO" id="GO:0016787">
    <property type="term" value="F:hydrolase activity"/>
    <property type="evidence" value="ECO:0007669"/>
    <property type="project" value="UniProtKB-KW"/>
</dbReference>
<dbReference type="Pfam" id="PF07717">
    <property type="entry name" value="OB_NTP_bind"/>
    <property type="match status" value="1"/>
</dbReference>
<dbReference type="SMART" id="SM00490">
    <property type="entry name" value="HELICc"/>
    <property type="match status" value="1"/>
</dbReference>
<reference evidence="16" key="2">
    <citation type="journal article" date="2019" name="Gigascience">
        <title>High-quality Schistosoma haematobium genome achieved by single-molecule and long-range sequencing.</title>
        <authorList>
            <person name="Stroehlein A.J."/>
            <person name="Korhonen P.K."/>
            <person name="Chong T.M."/>
            <person name="Lim Y.L."/>
            <person name="Chan K.G."/>
            <person name="Webster B."/>
            <person name="Rollinson D."/>
            <person name="Brindley P.J."/>
            <person name="Gasser R.B."/>
            <person name="Young N.D."/>
        </authorList>
    </citation>
    <scope>NUCLEOTIDE SEQUENCE</scope>
</reference>
<dbReference type="InterPro" id="IPR044762">
    <property type="entry name" value="DHX8/Prp22_DEXHc"/>
</dbReference>
<evidence type="ECO:0000256" key="11">
    <source>
        <dbReference type="ARBA" id="ARBA00060756"/>
    </source>
</evidence>
<dbReference type="GO" id="GO:0071013">
    <property type="term" value="C:catalytic step 2 spliceosome"/>
    <property type="evidence" value="ECO:0007669"/>
    <property type="project" value="TreeGrafter"/>
</dbReference>
<gene>
    <name evidence="16" type="primary">DHX8_1</name>
    <name evidence="16" type="ORF">MS3_00002136</name>
</gene>
<proteinExistence type="inferred from homology"/>
<keyword evidence="6 16" id="KW-0347">Helicase</keyword>
<dbReference type="FunFam" id="1.10.10.2130:FF:000001">
    <property type="entry name" value="Pre-mRNA-splicing factor ATP-dependent RNA helicase"/>
    <property type="match status" value="1"/>
</dbReference>
<evidence type="ECO:0000313" key="17">
    <source>
        <dbReference type="Proteomes" id="UP000471633"/>
    </source>
</evidence>
<dbReference type="InterPro" id="IPR049621">
    <property type="entry name" value="S1_DHX8_helicase"/>
</dbReference>
<comment type="catalytic activity">
    <reaction evidence="10">
        <text>ATP + H2O = ADP + phosphate + H(+)</text>
        <dbReference type="Rhea" id="RHEA:13065"/>
        <dbReference type="ChEBI" id="CHEBI:15377"/>
        <dbReference type="ChEBI" id="CHEBI:15378"/>
        <dbReference type="ChEBI" id="CHEBI:30616"/>
        <dbReference type="ChEBI" id="CHEBI:43474"/>
        <dbReference type="ChEBI" id="CHEBI:456216"/>
        <dbReference type="EC" id="3.6.4.13"/>
    </reaction>
</comment>
<dbReference type="FunFam" id="3.40.50.300:FF:000101">
    <property type="entry name" value="Pre-mRNA-splicing factor ATP-dependent RNA helicase"/>
    <property type="match status" value="1"/>
</dbReference>
<evidence type="ECO:0000256" key="10">
    <source>
        <dbReference type="ARBA" id="ARBA00047984"/>
    </source>
</evidence>
<evidence type="ECO:0000256" key="12">
    <source>
        <dbReference type="SAM" id="MobiDB-lite"/>
    </source>
</evidence>
<keyword evidence="8" id="KW-0508">mRNA splicing</keyword>
<comment type="subcellular location">
    <subcellularLocation>
        <location evidence="1">Nucleus</location>
    </subcellularLocation>
</comment>
<dbReference type="PANTHER" id="PTHR18934">
    <property type="entry name" value="ATP-DEPENDENT RNA HELICASE"/>
    <property type="match status" value="1"/>
</dbReference>
<dbReference type="CDD" id="cd21691">
    <property type="entry name" value="GH2-like_DHX8"/>
    <property type="match status" value="1"/>
</dbReference>
<dbReference type="SMART" id="SM00487">
    <property type="entry name" value="DEXDc"/>
    <property type="match status" value="1"/>
</dbReference>
<feature type="region of interest" description="Disordered" evidence="12">
    <location>
        <begin position="204"/>
        <end position="232"/>
    </location>
</feature>
<dbReference type="Pfam" id="PF21010">
    <property type="entry name" value="HA2_C"/>
    <property type="match status" value="1"/>
</dbReference>
<feature type="compositionally biased region" description="Basic and acidic residues" evidence="12">
    <location>
        <begin position="365"/>
        <end position="376"/>
    </location>
</feature>
<dbReference type="InterPro" id="IPR003029">
    <property type="entry name" value="S1_domain"/>
</dbReference>
<dbReference type="InterPro" id="IPR049588">
    <property type="entry name" value="DHX8_GH2-like"/>
</dbReference>
<dbReference type="InterPro" id="IPR007502">
    <property type="entry name" value="Helicase-assoc_dom"/>
</dbReference>
<evidence type="ECO:0000256" key="5">
    <source>
        <dbReference type="ARBA" id="ARBA00022801"/>
    </source>
</evidence>
<feature type="compositionally biased region" description="Basic and acidic residues" evidence="12">
    <location>
        <begin position="662"/>
        <end position="677"/>
    </location>
</feature>
<feature type="compositionally biased region" description="Basic residues" evidence="12">
    <location>
        <begin position="15"/>
        <end position="26"/>
    </location>
</feature>
<evidence type="ECO:0000256" key="8">
    <source>
        <dbReference type="ARBA" id="ARBA00023187"/>
    </source>
</evidence>
<evidence type="ECO:0000259" key="14">
    <source>
        <dbReference type="PROSITE" id="PS51192"/>
    </source>
</evidence>
<feature type="compositionally biased region" description="Basic and acidic residues" evidence="12">
    <location>
        <begin position="490"/>
        <end position="522"/>
    </location>
</feature>
<reference evidence="16" key="4">
    <citation type="journal article" date="2022" name="PLoS Pathog.">
        <title>Chromosome-level genome of Schistosoma haematobium underpins genome-wide explorations of molecular variation.</title>
        <authorList>
            <person name="Stroehlein A.J."/>
            <person name="Korhonen P.K."/>
            <person name="Lee V.V."/>
            <person name="Ralph S.A."/>
            <person name="Mentink-Kane M."/>
            <person name="You H."/>
            <person name="McManus D.P."/>
            <person name="Tchuente L.T."/>
            <person name="Stothard J.R."/>
            <person name="Kaur P."/>
            <person name="Dudchenko O."/>
            <person name="Aiden E.L."/>
            <person name="Yang B."/>
            <person name="Yang H."/>
            <person name="Emery A.M."/>
            <person name="Webster B.L."/>
            <person name="Brindley P.J."/>
            <person name="Rollinson D."/>
            <person name="Chang B.C.H."/>
            <person name="Gasser R.B."/>
            <person name="Young N.D."/>
        </authorList>
    </citation>
    <scope>NUCLEOTIDE SEQUENCE</scope>
</reference>
<dbReference type="Pfam" id="PF00270">
    <property type="entry name" value="DEAD"/>
    <property type="match status" value="1"/>
</dbReference>
<comment type="similarity">
    <text evidence="11">Belongs to the DEAD box helicase family. DEAH subfamily. DDX8/PRP22 sub-subfamily.</text>
</comment>
<feature type="region of interest" description="Disordered" evidence="12">
    <location>
        <begin position="648"/>
        <end position="679"/>
    </location>
</feature>
<dbReference type="GO" id="GO:0005524">
    <property type="term" value="F:ATP binding"/>
    <property type="evidence" value="ECO:0007669"/>
    <property type="project" value="UniProtKB-KW"/>
</dbReference>
<dbReference type="CTD" id="24589708"/>
<feature type="region of interest" description="Disordered" evidence="12">
    <location>
        <begin position="474"/>
        <end position="557"/>
    </location>
</feature>
<comment type="caution">
    <text evidence="16">The sequence shown here is derived from an EMBL/GenBank/DDBJ whole genome shotgun (WGS) entry which is preliminary data.</text>
</comment>
<dbReference type="PANTHER" id="PTHR18934:SF85">
    <property type="entry name" value="ATP-DEPENDENT RNA HELICASE DHX8"/>
    <property type="match status" value="1"/>
</dbReference>
<sequence>MSYLFAPSSTNNLRGHSKKVRKPRSNKLKVVSRFSHRVVNDWNALPEQVSAPSVILRSLLEIADCSRLVSLLEFSKSNTVMVVESDDSGFRQLEYFSLVSKVCTELTNHLGLDDKVLAEFVIHLAKKNPTFEKFKSALEKKGAEFTDPLIASILRLVEKMLPKKEKVTKKKALTSSSNKKDSELDVVKNKLELRKRLLPALCMPNEDPNDERLNVESENVEPCSDTDKKDGIRNKFVHPDELEEEFHSDNINNKKDCVDDVEALAMIKDLELLLSGAKEASLSKSKPRDEKKSEDRRARRSHSKSPHRSRHSNRRAHQRNPDASSDYRGHRKKSRSPHGKESRSPSPHSSRHRSKDHSPANKSSYHRDRSRADHISPKRYSHSSSSPNYESKRLKDLPSEPIVGDIYRGRVTNVLAFGAVVQLDGLRKRWEGLVHISQLRQEGRVASVGDVVNRNQKVWVKVISFTGTRTGLSMREVDQETGADLNASRLPEKKSNNSSESLDKDKIRLVDEEDIDGVRNPDRPAANSGPGFFGRRKEMGFEEDIESGPKRKVQRISSPERWELKQMMSAGVIEKTELPDFDEETGLLPREDEESDEDIEIELVEDEPPFLKGHGRHAMDLSPVRIVKNPDGSLQQAAMMRQALQKERREMKQQERQNQVTAERETAPERMGKDWHDPMGFTLDNEPQFSGSRSTDQFKDVPEWKRAVQGGTRTGAVGKKIVRSILEQRQALPIFRLKDELMKAVNDNKVLIVIGETGSGKTTQITQYLAEAGYVNTGRIGCTQPRRVAAMSVAKRVSEEFGCRLGQEVGYTIRFEDCTAPETKIKYMTDGMLLRECLIDPDLRQYSVIMLDEAHERTIHTDVLFGLLKKAIQKRDDMKLIVTSATLDSVKFSQYFFEAPIFTIPGRTYPVEILYSLEPENDYLDAALNTVMQIHLTEPPGDILVFLTGQEEIDSGCELLYERMKALGSEVPELIILPVYAALPSEMQSRIFDPAPPGSRKVVIATNIAETSLTIDGIYYVIDPGFVKQKVYSSKSGMDQLIVTPISQAQAKQRAGRAGRTGPGKCYRLYTERAYRDEMLATNVPEIQRTNLASTVLQLKAMGINDLLSFDFMDPPPLQTLVAAMETLHGLSALDDEGLLTRLGRRMAEFPLEPMLSKMLIMSVHLQCSEEVLTVVSMLSVQNVFYRPKEKTELADQRKAKFHQPEGDHLTLLAVYNAWKNNKFSAPWCYDNFLQARTLKRAQDVRKQLLGIMDRHKLDVVSCGKKTALAQKAILSGFFRNAAKKDPQEGYRTLVDQQVVYIHPSSALFNRQPDWVVYHELVMTTKEYMREVTTIDPRWLVEFAPNFFKFGDPTKLSRTKKSMRIEPLFSKFEEKDSWRISRVPRKFHVKVTF</sequence>
<dbReference type="PROSITE" id="PS51194">
    <property type="entry name" value="HELICASE_CTER"/>
    <property type="match status" value="1"/>
</dbReference>
<feature type="domain" description="Helicase C-terminal" evidence="15">
    <location>
        <begin position="923"/>
        <end position="1103"/>
    </location>
</feature>
<name>A0A922LYG4_SCHHA</name>
<evidence type="ECO:0000259" key="13">
    <source>
        <dbReference type="PROSITE" id="PS50126"/>
    </source>
</evidence>
<keyword evidence="3" id="KW-0507">mRNA processing</keyword>
<dbReference type="CDD" id="cd17971">
    <property type="entry name" value="DEXHc_DHX8"/>
    <property type="match status" value="1"/>
</dbReference>
<dbReference type="GO" id="GO:0000390">
    <property type="term" value="P:spliceosomal complex disassembly"/>
    <property type="evidence" value="ECO:0007669"/>
    <property type="project" value="TreeGrafter"/>
</dbReference>
<evidence type="ECO:0000256" key="2">
    <source>
        <dbReference type="ARBA" id="ARBA00012552"/>
    </source>
</evidence>
<dbReference type="EMBL" id="AMPZ03000001">
    <property type="protein sequence ID" value="KAH9596474.1"/>
    <property type="molecule type" value="Genomic_DNA"/>
</dbReference>
<feature type="compositionally biased region" description="Basic and acidic residues" evidence="12">
    <location>
        <begin position="286"/>
        <end position="297"/>
    </location>
</feature>
<protein>
    <recommendedName>
        <fullName evidence="2">RNA helicase</fullName>
        <ecNumber evidence="2">3.6.4.13</ecNumber>
    </recommendedName>
</protein>
<feature type="domain" description="S1 motif" evidence="13">
    <location>
        <begin position="404"/>
        <end position="475"/>
    </location>
</feature>
<dbReference type="GO" id="GO:0003724">
    <property type="term" value="F:RNA helicase activity"/>
    <property type="evidence" value="ECO:0007669"/>
    <property type="project" value="UniProtKB-EC"/>
</dbReference>
<evidence type="ECO:0000256" key="3">
    <source>
        <dbReference type="ARBA" id="ARBA00022664"/>
    </source>
</evidence>
<evidence type="ECO:0000256" key="6">
    <source>
        <dbReference type="ARBA" id="ARBA00022806"/>
    </source>
</evidence>
<dbReference type="Pfam" id="PF00271">
    <property type="entry name" value="Helicase_C"/>
    <property type="match status" value="1"/>
</dbReference>
<dbReference type="RefSeq" id="XP_035588261.2">
    <property type="nucleotide sequence ID" value="XM_035731168.2"/>
</dbReference>
<feature type="region of interest" description="Disordered" evidence="12">
    <location>
        <begin position="1"/>
        <end position="26"/>
    </location>
</feature>
<keyword evidence="17" id="KW-1185">Reference proteome</keyword>
<dbReference type="SMART" id="SM00847">
    <property type="entry name" value="HA2"/>
    <property type="match status" value="1"/>
</dbReference>
<dbReference type="Proteomes" id="UP000471633">
    <property type="component" value="Unassembled WGS sequence"/>
</dbReference>
<dbReference type="Pfam" id="PF04408">
    <property type="entry name" value="WHD_HA2"/>
    <property type="match status" value="1"/>
</dbReference>
<dbReference type="Gene3D" id="2.40.50.140">
    <property type="entry name" value="Nucleic acid-binding proteins"/>
    <property type="match status" value="1"/>
</dbReference>
<dbReference type="GO" id="GO:0003723">
    <property type="term" value="F:RNA binding"/>
    <property type="evidence" value="ECO:0007669"/>
    <property type="project" value="TreeGrafter"/>
</dbReference>
<evidence type="ECO:0000313" key="16">
    <source>
        <dbReference type="EMBL" id="KAH9596474.1"/>
    </source>
</evidence>
<dbReference type="KEGG" id="shx:MS3_00002136"/>
<evidence type="ECO:0000256" key="7">
    <source>
        <dbReference type="ARBA" id="ARBA00022840"/>
    </source>
</evidence>
<dbReference type="InterPro" id="IPR011709">
    <property type="entry name" value="DEAD-box_helicase_OB_fold"/>
</dbReference>
<dbReference type="PROSITE" id="PS51192">
    <property type="entry name" value="HELICASE_ATP_BIND_1"/>
    <property type="match status" value="1"/>
</dbReference>
<dbReference type="CDD" id="cd18791">
    <property type="entry name" value="SF2_C_RHA"/>
    <property type="match status" value="1"/>
</dbReference>
<dbReference type="CDD" id="cd05684">
    <property type="entry name" value="S1_DHX8_helicase"/>
    <property type="match status" value="1"/>
</dbReference>
<feature type="domain" description="Helicase ATP-binding" evidence="14">
    <location>
        <begin position="742"/>
        <end position="905"/>
    </location>
</feature>
<dbReference type="Gene3D" id="3.40.50.300">
    <property type="entry name" value="P-loop containing nucleotide triphosphate hydrolases"/>
    <property type="match status" value="2"/>
</dbReference>
<evidence type="ECO:0000259" key="15">
    <source>
        <dbReference type="PROSITE" id="PS51194"/>
    </source>
</evidence>
<dbReference type="InterPro" id="IPR014001">
    <property type="entry name" value="Helicase_ATP-bd"/>
</dbReference>
<dbReference type="Pfam" id="PF00575">
    <property type="entry name" value="S1"/>
    <property type="match status" value="1"/>
</dbReference>
<dbReference type="InterPro" id="IPR002464">
    <property type="entry name" value="DNA/RNA_helicase_DEAH_CS"/>
</dbReference>
<dbReference type="PROSITE" id="PS00690">
    <property type="entry name" value="DEAH_ATP_HELICASE"/>
    <property type="match status" value="1"/>
</dbReference>
<evidence type="ECO:0000256" key="9">
    <source>
        <dbReference type="ARBA" id="ARBA00023242"/>
    </source>
</evidence>
<dbReference type="SMART" id="SM00316">
    <property type="entry name" value="S1"/>
    <property type="match status" value="1"/>
</dbReference>
<dbReference type="EC" id="3.6.4.13" evidence="2"/>
<reference evidence="16" key="3">
    <citation type="submission" date="2021-06" db="EMBL/GenBank/DDBJ databases">
        <title>Chromosome-level genome assembly for S. haematobium.</title>
        <authorList>
            <person name="Stroehlein A.J."/>
        </authorList>
    </citation>
    <scope>NUCLEOTIDE SEQUENCE</scope>
</reference>
<dbReference type="PROSITE" id="PS50126">
    <property type="entry name" value="S1"/>
    <property type="match status" value="1"/>
</dbReference>
<reference evidence="16" key="1">
    <citation type="journal article" date="2012" name="Nat. Genet.">
        <title>Whole-genome sequence of Schistosoma haematobium.</title>
        <authorList>
            <person name="Young N.D."/>
            <person name="Jex A.R."/>
            <person name="Li B."/>
            <person name="Liu S."/>
            <person name="Yang L."/>
            <person name="Xiong Z."/>
            <person name="Li Y."/>
            <person name="Cantacessi C."/>
            <person name="Hall R.S."/>
            <person name="Xu X."/>
            <person name="Chen F."/>
            <person name="Wu X."/>
            <person name="Zerlotini A."/>
            <person name="Oliveira G."/>
            <person name="Hofmann A."/>
            <person name="Zhang G."/>
            <person name="Fang X."/>
            <person name="Kang Y."/>
            <person name="Campbell B.E."/>
            <person name="Loukas A."/>
            <person name="Ranganathan S."/>
            <person name="Rollinson D."/>
            <person name="Rinaldi G."/>
            <person name="Brindley P.J."/>
            <person name="Yang H."/>
            <person name="Wang J."/>
            <person name="Wang J."/>
            <person name="Gasser R.B."/>
        </authorList>
    </citation>
    <scope>NUCLEOTIDE SEQUENCE</scope>
</reference>
<evidence type="ECO:0000256" key="4">
    <source>
        <dbReference type="ARBA" id="ARBA00022741"/>
    </source>
</evidence>
<keyword evidence="7" id="KW-0067">ATP-binding</keyword>
<dbReference type="FunFam" id="3.40.50.300:FF:000191">
    <property type="entry name" value="Pre-mRNA-splicing factor ATP-dependent RNA helicase"/>
    <property type="match status" value="1"/>
</dbReference>
<dbReference type="FunFam" id="1.20.120.1080:FF:000001">
    <property type="entry name" value="Pre-mRNA-splicing factor ATP-dependent RNA helicase"/>
    <property type="match status" value="1"/>
</dbReference>
<dbReference type="InterPro" id="IPR027417">
    <property type="entry name" value="P-loop_NTPase"/>
</dbReference>
<keyword evidence="4" id="KW-0547">Nucleotide-binding</keyword>
<accession>A0A922LYG4</accession>
<feature type="compositionally biased region" description="Basic residues" evidence="12">
    <location>
        <begin position="298"/>
        <end position="318"/>
    </location>
</feature>
<keyword evidence="5" id="KW-0378">Hydrolase</keyword>
<dbReference type="SUPFAM" id="SSF50249">
    <property type="entry name" value="Nucleic acid-binding proteins"/>
    <property type="match status" value="1"/>
</dbReference>
<dbReference type="InterPro" id="IPR048333">
    <property type="entry name" value="HA2_WH"/>
</dbReference>